<dbReference type="SUPFAM" id="SSF75217">
    <property type="entry name" value="alpha/beta knot"/>
    <property type="match status" value="1"/>
</dbReference>
<dbReference type="InterPro" id="IPR001537">
    <property type="entry name" value="SpoU_MeTrfase"/>
</dbReference>
<dbReference type="InterPro" id="IPR029026">
    <property type="entry name" value="tRNA_m1G_MTases_N"/>
</dbReference>
<keyword evidence="2" id="KW-0808">Transferase</keyword>
<dbReference type="SUPFAM" id="SSF55315">
    <property type="entry name" value="L30e-like"/>
    <property type="match status" value="1"/>
</dbReference>
<dbReference type="InterPro" id="IPR013123">
    <property type="entry name" value="SpoU_subst-bd"/>
</dbReference>
<dbReference type="InterPro" id="IPR004441">
    <property type="entry name" value="rRNA_MeTrfase_TrmH"/>
</dbReference>
<gene>
    <name evidence="4" type="ORF">METZ01_LOCUS216296</name>
</gene>
<name>A0A382FLG2_9ZZZZ</name>
<keyword evidence="1" id="KW-0489">Methyltransferase</keyword>
<dbReference type="PANTHER" id="PTHR46429:SF1">
    <property type="entry name" value="23S RRNA (GUANOSINE-2'-O-)-METHYLTRANSFERASE RLMB"/>
    <property type="match status" value="1"/>
</dbReference>
<dbReference type="GO" id="GO:0008173">
    <property type="term" value="F:RNA methyltransferase activity"/>
    <property type="evidence" value="ECO:0007669"/>
    <property type="project" value="InterPro"/>
</dbReference>
<dbReference type="PANTHER" id="PTHR46429">
    <property type="entry name" value="23S RRNA (GUANOSINE-2'-O-)-METHYLTRANSFERASE RLMB"/>
    <property type="match status" value="1"/>
</dbReference>
<evidence type="ECO:0000313" key="4">
    <source>
        <dbReference type="EMBL" id="SVB63442.1"/>
    </source>
</evidence>
<sequence length="234" mass="25408">MKANAIFGIHPVQRALLDGSQGRLLMSGIRSKRLDELRMMAEDSAVSIEWVAQEALDRLAGRQANHQGVLFLVDTDSVVDYKIEDFLVPVRHQRCFLILDGVTDPGNLGACLRSAATAGVDAVIVPKHGTAPINGIAIKRSSGAARKVPYIEVVNLARTLRLLKESGIWVLGTRAGEPQAIESIDFCRDIAIIMGSEDKGIRRNTAKQCDLWASIPMVDAEFTFNVSVATGICL</sequence>
<dbReference type="Gene3D" id="3.30.1330.30">
    <property type="match status" value="1"/>
</dbReference>
<dbReference type="Pfam" id="PF08032">
    <property type="entry name" value="SpoU_sub_bind"/>
    <property type="match status" value="1"/>
</dbReference>
<evidence type="ECO:0000256" key="1">
    <source>
        <dbReference type="ARBA" id="ARBA00022603"/>
    </source>
</evidence>
<feature type="domain" description="RNA 2-O ribose methyltransferase substrate binding" evidence="3">
    <location>
        <begin position="5"/>
        <end position="79"/>
    </location>
</feature>
<dbReference type="InterPro" id="IPR029064">
    <property type="entry name" value="Ribosomal_eL30-like_sf"/>
</dbReference>
<dbReference type="EMBL" id="UINC01050459">
    <property type="protein sequence ID" value="SVB63442.1"/>
    <property type="molecule type" value="Genomic_DNA"/>
</dbReference>
<dbReference type="NCBIfam" id="TIGR00186">
    <property type="entry name" value="rRNA_methyl_3"/>
    <property type="match status" value="1"/>
</dbReference>
<dbReference type="GO" id="GO:0003723">
    <property type="term" value="F:RNA binding"/>
    <property type="evidence" value="ECO:0007669"/>
    <property type="project" value="InterPro"/>
</dbReference>
<dbReference type="SMART" id="SM00967">
    <property type="entry name" value="SpoU_sub_bind"/>
    <property type="match status" value="1"/>
</dbReference>
<proteinExistence type="predicted"/>
<evidence type="ECO:0000259" key="3">
    <source>
        <dbReference type="SMART" id="SM00967"/>
    </source>
</evidence>
<reference evidence="4" key="1">
    <citation type="submission" date="2018-05" db="EMBL/GenBank/DDBJ databases">
        <authorList>
            <person name="Lanie J.A."/>
            <person name="Ng W.-L."/>
            <person name="Kazmierczak K.M."/>
            <person name="Andrzejewski T.M."/>
            <person name="Davidsen T.M."/>
            <person name="Wayne K.J."/>
            <person name="Tettelin H."/>
            <person name="Glass J.I."/>
            <person name="Rusch D."/>
            <person name="Podicherti R."/>
            <person name="Tsui H.-C.T."/>
            <person name="Winkler M.E."/>
        </authorList>
    </citation>
    <scope>NUCLEOTIDE SEQUENCE</scope>
</reference>
<dbReference type="Gene3D" id="3.40.1280.10">
    <property type="match status" value="1"/>
</dbReference>
<dbReference type="GO" id="GO:0006396">
    <property type="term" value="P:RNA processing"/>
    <property type="evidence" value="ECO:0007669"/>
    <property type="project" value="InterPro"/>
</dbReference>
<dbReference type="GO" id="GO:0032259">
    <property type="term" value="P:methylation"/>
    <property type="evidence" value="ECO:0007669"/>
    <property type="project" value="UniProtKB-KW"/>
</dbReference>
<evidence type="ECO:0000256" key="2">
    <source>
        <dbReference type="ARBA" id="ARBA00022679"/>
    </source>
</evidence>
<feature type="non-terminal residue" evidence="4">
    <location>
        <position position="234"/>
    </location>
</feature>
<dbReference type="InterPro" id="IPR029028">
    <property type="entry name" value="Alpha/beta_knot_MTases"/>
</dbReference>
<dbReference type="AlphaFoldDB" id="A0A382FLG2"/>
<dbReference type="GO" id="GO:0005829">
    <property type="term" value="C:cytosol"/>
    <property type="evidence" value="ECO:0007669"/>
    <property type="project" value="TreeGrafter"/>
</dbReference>
<accession>A0A382FLG2</accession>
<dbReference type="Pfam" id="PF00588">
    <property type="entry name" value="SpoU_methylase"/>
    <property type="match status" value="1"/>
</dbReference>
<organism evidence="4">
    <name type="scientific">marine metagenome</name>
    <dbReference type="NCBI Taxonomy" id="408172"/>
    <lineage>
        <taxon>unclassified sequences</taxon>
        <taxon>metagenomes</taxon>
        <taxon>ecological metagenomes</taxon>
    </lineage>
</organism>
<protein>
    <recommendedName>
        <fullName evidence="3">RNA 2-O ribose methyltransferase substrate binding domain-containing protein</fullName>
    </recommendedName>
</protein>
<dbReference type="CDD" id="cd18103">
    <property type="entry name" value="SpoU-like_RlmB"/>
    <property type="match status" value="1"/>
</dbReference>